<keyword evidence="2" id="KW-1185">Reference proteome</keyword>
<comment type="caution">
    <text evidence="1">The sequence shown here is derived from an EMBL/GenBank/DDBJ whole genome shotgun (WGS) entry which is preliminary data.</text>
</comment>
<organism evidence="1 2">
    <name type="scientific">Oryza meyeriana var. granulata</name>
    <dbReference type="NCBI Taxonomy" id="110450"/>
    <lineage>
        <taxon>Eukaryota</taxon>
        <taxon>Viridiplantae</taxon>
        <taxon>Streptophyta</taxon>
        <taxon>Embryophyta</taxon>
        <taxon>Tracheophyta</taxon>
        <taxon>Spermatophyta</taxon>
        <taxon>Magnoliopsida</taxon>
        <taxon>Liliopsida</taxon>
        <taxon>Poales</taxon>
        <taxon>Poaceae</taxon>
        <taxon>BOP clade</taxon>
        <taxon>Oryzoideae</taxon>
        <taxon>Oryzeae</taxon>
        <taxon>Oryzinae</taxon>
        <taxon>Oryza</taxon>
        <taxon>Oryza meyeriana</taxon>
    </lineage>
</organism>
<dbReference type="Proteomes" id="UP000479710">
    <property type="component" value="Unassembled WGS sequence"/>
</dbReference>
<dbReference type="EMBL" id="SPHZ02000008">
    <property type="protein sequence ID" value="KAF0904127.1"/>
    <property type="molecule type" value="Genomic_DNA"/>
</dbReference>
<sequence length="94" mass="9511">MNTSTKKHKICWEASITNALAFKPAGKTAVAYGAVAYGAETAASERGRQGKAAAAYGAETPEVGTRRARGLVVWVRVTAATGGSGGIGMSGVKP</sequence>
<name>A0A6G1CVF5_9ORYZ</name>
<proteinExistence type="predicted"/>
<gene>
    <name evidence="1" type="ORF">E2562_032400</name>
</gene>
<evidence type="ECO:0000313" key="1">
    <source>
        <dbReference type="EMBL" id="KAF0904127.1"/>
    </source>
</evidence>
<reference evidence="1 2" key="1">
    <citation type="submission" date="2019-11" db="EMBL/GenBank/DDBJ databases">
        <title>Whole genome sequence of Oryza granulata.</title>
        <authorList>
            <person name="Li W."/>
        </authorList>
    </citation>
    <scope>NUCLEOTIDE SEQUENCE [LARGE SCALE GENOMIC DNA]</scope>
    <source>
        <strain evidence="2">cv. Menghai</strain>
        <tissue evidence="1">Leaf</tissue>
    </source>
</reference>
<dbReference type="AlphaFoldDB" id="A0A6G1CVF5"/>
<accession>A0A6G1CVF5</accession>
<evidence type="ECO:0000313" key="2">
    <source>
        <dbReference type="Proteomes" id="UP000479710"/>
    </source>
</evidence>
<protein>
    <submittedName>
        <fullName evidence="1">Uncharacterized protein</fullName>
    </submittedName>
</protein>